<evidence type="ECO:0000313" key="1">
    <source>
        <dbReference type="EMBL" id="ROO13560.1"/>
    </source>
</evidence>
<comment type="caution">
    <text evidence="1">The sequence shown here is derived from an EMBL/GenBank/DDBJ whole genome shotgun (WGS) entry which is preliminary data.</text>
</comment>
<dbReference type="Proteomes" id="UP000283619">
    <property type="component" value="Unassembled WGS sequence"/>
</dbReference>
<reference evidence="1 2" key="1">
    <citation type="submission" date="2016-10" db="EMBL/GenBank/DDBJ databases">
        <title>Comparative genome analysis of multiple Pseudomonas spp. focuses on biocontrol and plant growth promoting traits.</title>
        <authorList>
            <person name="Tao X.-Y."/>
            <person name="Taylor C.G."/>
        </authorList>
    </citation>
    <scope>NUCLEOTIDE SEQUENCE [LARGE SCALE GENOMIC DNA]</scope>
    <source>
        <strain evidence="1 2">36G2</strain>
    </source>
</reference>
<proteinExistence type="predicted"/>
<name>A0A423PCJ2_PSEFL</name>
<accession>A0A423PCJ2</accession>
<sequence length="468" mass="52320">MNWFIAYRETEFMSDSLPAKPAENSVELTFLARKPSFLECDDAAAFLHGMKFEANTEVLWFILKNSQGRYFCAEFVEPNALKVDNDGDPADDALFVSMCSRGRLCVPVGYTVAASFHVHPPADQGLQESSAEWSYRNRFFTCSDLWKVINTRRSYSRCYLSTGKDGLISYTSNASDFERELSRHLAKKTDGSSRLFQSLYERGGIPASIWMLLAIGAGELKMVVKGIVKDAMWSRRGALKASWKLDIDPNQVKSSSVELMPIFSPVFNDIAGIAACLRIRRRDSFAEQSAGVILKHNFRDEFIATAAEPCDYVNFDLAVVFPKDQHGNVQLPEGFRVYGFYHSSKPSLPDLLPPSDAERFENFFSPVDMKVSFDRLVAAPQHHVLMLTPDNAVLSFSQPDIPVRSLIIELTQDFQHKVISGEITTQMFVDKVAAAGNLNVLLPSKTWPDVGRIRPSVEVAAVIAEPAE</sequence>
<organism evidence="1 2">
    <name type="scientific">Pseudomonas fluorescens</name>
    <dbReference type="NCBI Taxonomy" id="294"/>
    <lineage>
        <taxon>Bacteria</taxon>
        <taxon>Pseudomonadati</taxon>
        <taxon>Pseudomonadota</taxon>
        <taxon>Gammaproteobacteria</taxon>
        <taxon>Pseudomonadales</taxon>
        <taxon>Pseudomonadaceae</taxon>
        <taxon>Pseudomonas</taxon>
    </lineage>
</organism>
<gene>
    <name evidence="1" type="ORF">BK673_00320</name>
</gene>
<dbReference type="EMBL" id="MOBZ01000001">
    <property type="protein sequence ID" value="ROO13560.1"/>
    <property type="molecule type" value="Genomic_DNA"/>
</dbReference>
<dbReference type="AlphaFoldDB" id="A0A423PCJ2"/>
<evidence type="ECO:0008006" key="3">
    <source>
        <dbReference type="Google" id="ProtNLM"/>
    </source>
</evidence>
<evidence type="ECO:0000313" key="2">
    <source>
        <dbReference type="Proteomes" id="UP000283619"/>
    </source>
</evidence>
<protein>
    <recommendedName>
        <fullName evidence="3">DUF4329 domain-containing protein</fullName>
    </recommendedName>
</protein>